<reference evidence="1" key="1">
    <citation type="submission" date="2023-04" db="EMBL/GenBank/DDBJ databases">
        <title>Black Yeasts Isolated from many extreme environments.</title>
        <authorList>
            <person name="Coleine C."/>
            <person name="Stajich J.E."/>
            <person name="Selbmann L."/>
        </authorList>
    </citation>
    <scope>NUCLEOTIDE SEQUENCE</scope>
    <source>
        <strain evidence="1">CCFEE 5312</strain>
    </source>
</reference>
<sequence>MRSIPVTIRASIIPYQAFLKMDVPQPPQISKVCQVLRRETLEVYYGSNVFAVRVQAEAKTGGTYDNILLRWLRVLGPLTWKYLRRVELVLPPSVCEYDRQETIRLLQRMPIPSDLCESLVVQFKAQRSH</sequence>
<accession>A0AAJ0D4L0</accession>
<gene>
    <name evidence="1" type="ORF">LTR09_012853</name>
</gene>
<dbReference type="EMBL" id="JAWDJX010000194">
    <property type="protein sequence ID" value="KAK3045577.1"/>
    <property type="molecule type" value="Genomic_DNA"/>
</dbReference>
<evidence type="ECO:0000313" key="2">
    <source>
        <dbReference type="Proteomes" id="UP001271007"/>
    </source>
</evidence>
<keyword evidence="2" id="KW-1185">Reference proteome</keyword>
<dbReference type="Proteomes" id="UP001271007">
    <property type="component" value="Unassembled WGS sequence"/>
</dbReference>
<protein>
    <submittedName>
        <fullName evidence="1">Uncharacterized protein</fullName>
    </submittedName>
</protein>
<proteinExistence type="predicted"/>
<dbReference type="AlphaFoldDB" id="A0AAJ0D4L0"/>
<comment type="caution">
    <text evidence="1">The sequence shown here is derived from an EMBL/GenBank/DDBJ whole genome shotgun (WGS) entry which is preliminary data.</text>
</comment>
<organism evidence="1 2">
    <name type="scientific">Extremus antarcticus</name>
    <dbReference type="NCBI Taxonomy" id="702011"/>
    <lineage>
        <taxon>Eukaryota</taxon>
        <taxon>Fungi</taxon>
        <taxon>Dikarya</taxon>
        <taxon>Ascomycota</taxon>
        <taxon>Pezizomycotina</taxon>
        <taxon>Dothideomycetes</taxon>
        <taxon>Dothideomycetidae</taxon>
        <taxon>Mycosphaerellales</taxon>
        <taxon>Extremaceae</taxon>
        <taxon>Extremus</taxon>
    </lineage>
</organism>
<evidence type="ECO:0000313" key="1">
    <source>
        <dbReference type="EMBL" id="KAK3045577.1"/>
    </source>
</evidence>
<name>A0AAJ0D4L0_9PEZI</name>